<dbReference type="SUPFAM" id="SSF51197">
    <property type="entry name" value="Clavaminate synthase-like"/>
    <property type="match status" value="1"/>
</dbReference>
<name>B3RLW3_TRIAD</name>
<dbReference type="CTD" id="6750011"/>
<dbReference type="Proteomes" id="UP000009022">
    <property type="component" value="Unassembled WGS sequence"/>
</dbReference>
<dbReference type="Gene3D" id="2.60.120.650">
    <property type="entry name" value="Cupin"/>
    <property type="match status" value="1"/>
</dbReference>
<dbReference type="HOGENOM" id="CLU_016785_9_3_1"/>
<dbReference type="PhylomeDB" id="B3RLW3"/>
<dbReference type="GO" id="GO:0016706">
    <property type="term" value="F:2-oxoglutarate-dependent dioxygenase activity"/>
    <property type="evidence" value="ECO:0000318"/>
    <property type="project" value="GO_Central"/>
</dbReference>
<evidence type="ECO:0000313" key="3">
    <source>
        <dbReference type="EMBL" id="EDV28856.1"/>
    </source>
</evidence>
<feature type="region of interest" description="Disordered" evidence="1">
    <location>
        <begin position="476"/>
        <end position="535"/>
    </location>
</feature>
<evidence type="ECO:0000256" key="1">
    <source>
        <dbReference type="SAM" id="MobiDB-lite"/>
    </source>
</evidence>
<dbReference type="InterPro" id="IPR041667">
    <property type="entry name" value="Cupin_8"/>
</dbReference>
<dbReference type="FunFam" id="2.60.120.650:FF:000025">
    <property type="entry name" value="Lysine-specific demethylase 8"/>
    <property type="match status" value="1"/>
</dbReference>
<dbReference type="PANTHER" id="PTHR12461">
    <property type="entry name" value="HYPOXIA-INDUCIBLE FACTOR 1 ALPHA INHIBITOR-RELATED"/>
    <property type="match status" value="1"/>
</dbReference>
<reference evidence="3 4" key="1">
    <citation type="journal article" date="2008" name="Nature">
        <title>The Trichoplax genome and the nature of placozoans.</title>
        <authorList>
            <person name="Srivastava M."/>
            <person name="Begovic E."/>
            <person name="Chapman J."/>
            <person name="Putnam N.H."/>
            <person name="Hellsten U."/>
            <person name="Kawashima T."/>
            <person name="Kuo A."/>
            <person name="Mitros T."/>
            <person name="Salamov A."/>
            <person name="Carpenter M.L."/>
            <person name="Signorovitch A.Y."/>
            <person name="Moreno M.A."/>
            <person name="Kamm K."/>
            <person name="Grimwood J."/>
            <person name="Schmutz J."/>
            <person name="Shapiro H."/>
            <person name="Grigoriev I.V."/>
            <person name="Buss L.W."/>
            <person name="Schierwater B."/>
            <person name="Dellaporta S.L."/>
            <person name="Rokhsar D.S."/>
        </authorList>
    </citation>
    <scope>NUCLEOTIDE SEQUENCE [LARGE SCALE GENOMIC DNA]</scope>
    <source>
        <strain evidence="3 4">Grell-BS-1999</strain>
    </source>
</reference>
<evidence type="ECO:0000313" key="4">
    <source>
        <dbReference type="Proteomes" id="UP000009022"/>
    </source>
</evidence>
<dbReference type="KEGG" id="tad:TRIADDRAFT_52144"/>
<dbReference type="OrthoDB" id="415358at2759"/>
<dbReference type="OMA" id="DHNIHCM"/>
<dbReference type="RefSeq" id="XP_002108058.1">
    <property type="nucleotide sequence ID" value="XM_002108022.1"/>
</dbReference>
<organism evidence="3 4">
    <name type="scientific">Trichoplax adhaerens</name>
    <name type="common">Trichoplax reptans</name>
    <dbReference type="NCBI Taxonomy" id="10228"/>
    <lineage>
        <taxon>Eukaryota</taxon>
        <taxon>Metazoa</taxon>
        <taxon>Placozoa</taxon>
        <taxon>Uniplacotomia</taxon>
        <taxon>Trichoplacea</taxon>
        <taxon>Trichoplacidae</taxon>
        <taxon>Trichoplax</taxon>
    </lineage>
</organism>
<dbReference type="Pfam" id="PF13621">
    <property type="entry name" value="Cupin_8"/>
    <property type="match status" value="1"/>
</dbReference>
<dbReference type="GeneID" id="6750011"/>
<dbReference type="InParanoid" id="B3RLW3"/>
<dbReference type="SMART" id="SM00558">
    <property type="entry name" value="JmjC"/>
    <property type="match status" value="1"/>
</dbReference>
<keyword evidence="4" id="KW-1185">Reference proteome</keyword>
<feature type="compositionally biased region" description="Acidic residues" evidence="1">
    <location>
        <begin position="488"/>
        <end position="514"/>
    </location>
</feature>
<gene>
    <name evidence="3" type="ORF">TRIADDRAFT_52144</name>
</gene>
<dbReference type="EMBL" id="DS985241">
    <property type="protein sequence ID" value="EDV28856.1"/>
    <property type="molecule type" value="Genomic_DNA"/>
</dbReference>
<feature type="compositionally biased region" description="Basic and acidic residues" evidence="1">
    <location>
        <begin position="476"/>
        <end position="487"/>
    </location>
</feature>
<proteinExistence type="predicted"/>
<feature type="domain" description="JmjC" evidence="2">
    <location>
        <begin position="179"/>
        <end position="343"/>
    </location>
</feature>
<dbReference type="PROSITE" id="PS51184">
    <property type="entry name" value="JMJC"/>
    <property type="match status" value="1"/>
</dbReference>
<sequence>MFNSSCMPPALTYNNCLPILGRDQLVKSIIRDNKSILYGKSLTDYRLVMKLLIVLLLLKICSINTVPSDGPQFPPTFRPWRTISPGHLQSFGNQRSPDGPVRPYIDRYLHPVDFWEYHVKHKLPLVYRNAINRSPAIKLWDDEYLLKNYGNLDVLVEKKVENRSYSPRRMVLKAFLNQYKKEDIYVVTVLPDAMRPEVQIVPSVLCGTFKTYLQETNLWIGSGGTSSIIHFDADHNIHCMVHGRKDFMMIHHRYYKYLYFNQNSPGSGSGYSKINVNKVDMNLYPLLKRVPWTYATLRAGDCIYIPGGYIHQVKSYKRSISVTTLFSPTKTFNSSGCENLTLKYTPMSEAPIHWTYKEGDHTIDLGYRNLVIVRKDILKLFGLVAKGKAKITKEMFMKYGARELCEDWQRPPLEVFEKYFDPDGNGYFTQEDIEQLPIASLKEIVRAIENPAGPLKAAERIDWNQVLADRQALEKMEEEELRRRQERGEDEDEEDEDDDRREESDDDSEGEDDNDGQRDLQNEYDRKQQHKHEEL</sequence>
<dbReference type="InterPro" id="IPR003347">
    <property type="entry name" value="JmjC_dom"/>
</dbReference>
<dbReference type="PANTHER" id="PTHR12461:SF53">
    <property type="entry name" value="JMJC DOMAIN-CONTAINING PROTEIN"/>
    <property type="match status" value="1"/>
</dbReference>
<dbReference type="eggNOG" id="KOG2132">
    <property type="taxonomic scope" value="Eukaryota"/>
</dbReference>
<feature type="compositionally biased region" description="Basic and acidic residues" evidence="1">
    <location>
        <begin position="515"/>
        <end position="535"/>
    </location>
</feature>
<dbReference type="AlphaFoldDB" id="B3RLW3"/>
<protein>
    <recommendedName>
        <fullName evidence="2">JmjC domain-containing protein</fullName>
    </recommendedName>
</protein>
<accession>B3RLW3</accession>
<evidence type="ECO:0000259" key="2">
    <source>
        <dbReference type="PROSITE" id="PS51184"/>
    </source>
</evidence>